<comment type="caution">
    <text evidence="1">The sequence shown here is derived from an EMBL/GenBank/DDBJ whole genome shotgun (WGS) entry which is preliminary data.</text>
</comment>
<keyword evidence="2" id="KW-1185">Reference proteome</keyword>
<evidence type="ECO:0000313" key="2">
    <source>
        <dbReference type="Proteomes" id="UP000805193"/>
    </source>
</evidence>
<accession>A0AC60PKG7</accession>
<protein>
    <submittedName>
        <fullName evidence="1">Uncharacterized protein</fullName>
    </submittedName>
</protein>
<organism evidence="1 2">
    <name type="scientific">Ixodes persulcatus</name>
    <name type="common">Taiga tick</name>
    <dbReference type="NCBI Taxonomy" id="34615"/>
    <lineage>
        <taxon>Eukaryota</taxon>
        <taxon>Metazoa</taxon>
        <taxon>Ecdysozoa</taxon>
        <taxon>Arthropoda</taxon>
        <taxon>Chelicerata</taxon>
        <taxon>Arachnida</taxon>
        <taxon>Acari</taxon>
        <taxon>Parasitiformes</taxon>
        <taxon>Ixodida</taxon>
        <taxon>Ixodoidea</taxon>
        <taxon>Ixodidae</taxon>
        <taxon>Ixodinae</taxon>
        <taxon>Ixodes</taxon>
    </lineage>
</organism>
<dbReference type="EMBL" id="JABSTQ010010369">
    <property type="protein sequence ID" value="KAG0421414.1"/>
    <property type="molecule type" value="Genomic_DNA"/>
</dbReference>
<dbReference type="Proteomes" id="UP000805193">
    <property type="component" value="Unassembled WGS sequence"/>
</dbReference>
<reference evidence="1 2" key="1">
    <citation type="journal article" date="2020" name="Cell">
        <title>Large-Scale Comparative Analyses of Tick Genomes Elucidate Their Genetic Diversity and Vector Capacities.</title>
        <authorList>
            <consortium name="Tick Genome and Microbiome Consortium (TIGMIC)"/>
            <person name="Jia N."/>
            <person name="Wang J."/>
            <person name="Shi W."/>
            <person name="Du L."/>
            <person name="Sun Y."/>
            <person name="Zhan W."/>
            <person name="Jiang J.F."/>
            <person name="Wang Q."/>
            <person name="Zhang B."/>
            <person name="Ji P."/>
            <person name="Bell-Sakyi L."/>
            <person name="Cui X.M."/>
            <person name="Yuan T.T."/>
            <person name="Jiang B.G."/>
            <person name="Yang W.F."/>
            <person name="Lam T.T."/>
            <person name="Chang Q.C."/>
            <person name="Ding S.J."/>
            <person name="Wang X.J."/>
            <person name="Zhu J.G."/>
            <person name="Ruan X.D."/>
            <person name="Zhao L."/>
            <person name="Wei J.T."/>
            <person name="Ye R.Z."/>
            <person name="Que T.C."/>
            <person name="Du C.H."/>
            <person name="Zhou Y.H."/>
            <person name="Cheng J.X."/>
            <person name="Dai P.F."/>
            <person name="Guo W.B."/>
            <person name="Han X.H."/>
            <person name="Huang E.J."/>
            <person name="Li L.F."/>
            <person name="Wei W."/>
            <person name="Gao Y.C."/>
            <person name="Liu J.Z."/>
            <person name="Shao H.Z."/>
            <person name="Wang X."/>
            <person name="Wang C.C."/>
            <person name="Yang T.C."/>
            <person name="Huo Q.B."/>
            <person name="Li W."/>
            <person name="Chen H.Y."/>
            <person name="Chen S.E."/>
            <person name="Zhou L.G."/>
            <person name="Ni X.B."/>
            <person name="Tian J.H."/>
            <person name="Sheng Y."/>
            <person name="Liu T."/>
            <person name="Pan Y.S."/>
            <person name="Xia L.Y."/>
            <person name="Li J."/>
            <person name="Zhao F."/>
            <person name="Cao W.C."/>
        </authorList>
    </citation>
    <scope>NUCLEOTIDE SEQUENCE [LARGE SCALE GENOMIC DNA]</scope>
    <source>
        <strain evidence="1">Iper-2018</strain>
    </source>
</reference>
<proteinExistence type="predicted"/>
<sequence>MTSQPSTPVLEQETGPSSTQQTPADKDHSYHANQETQPGRLNVGKRHSDGGNNSPEASSTPAKLQAPQNDEMKQDFTEGDLEGFVLVEHRRQRTTGIPVLLAPVNEEQRLQKQNPLSLSTEVNQAAAAAILRHRFTNKGGLLVEVAEAATVDRLLKLRSLAGSDTSWLTPGVGNKRTHGKASSNARPLRQTGPSIFASMTIRDVGYRTHPSGIRVPKCEQSGRFGHERVHCGMPYAAVTGGAATADTSSLDMNEEEV</sequence>
<gene>
    <name evidence="1" type="ORF">HPB47_002674</name>
</gene>
<name>A0AC60PKG7_IXOPE</name>
<evidence type="ECO:0000313" key="1">
    <source>
        <dbReference type="EMBL" id="KAG0421414.1"/>
    </source>
</evidence>